<dbReference type="InterPro" id="IPR050678">
    <property type="entry name" value="DNA_Partitioning_ATPase"/>
</dbReference>
<evidence type="ECO:0000259" key="1">
    <source>
        <dbReference type="Pfam" id="PF13614"/>
    </source>
</evidence>
<gene>
    <name evidence="2" type="ORF">DGI_0862</name>
</gene>
<dbReference type="AlphaFoldDB" id="T2G845"/>
<dbReference type="Pfam" id="PF13614">
    <property type="entry name" value="AAA_31"/>
    <property type="match status" value="1"/>
</dbReference>
<dbReference type="Gene3D" id="3.40.50.300">
    <property type="entry name" value="P-loop containing nucleotide triphosphate hydrolases"/>
    <property type="match status" value="1"/>
</dbReference>
<dbReference type="KEGG" id="dgg:DGI_0862"/>
<name>T2G845_MEGG1</name>
<dbReference type="RefSeq" id="WP_021759450.1">
    <property type="nucleotide sequence ID" value="NC_022444.1"/>
</dbReference>
<dbReference type="PANTHER" id="PTHR13696">
    <property type="entry name" value="P-LOOP CONTAINING NUCLEOSIDE TRIPHOSPHATE HYDROLASE"/>
    <property type="match status" value="1"/>
</dbReference>
<organism evidence="2 3">
    <name type="scientific">Megalodesulfovibrio gigas (strain ATCC 19364 / DSM 1382 / NCIMB 9332 / VKM B-1759)</name>
    <name type="common">Desulfovibrio gigas</name>
    <dbReference type="NCBI Taxonomy" id="1121448"/>
    <lineage>
        <taxon>Bacteria</taxon>
        <taxon>Pseudomonadati</taxon>
        <taxon>Thermodesulfobacteriota</taxon>
        <taxon>Desulfovibrionia</taxon>
        <taxon>Desulfovibrionales</taxon>
        <taxon>Desulfovibrionaceae</taxon>
        <taxon>Megalodesulfovibrio</taxon>
    </lineage>
</organism>
<reference evidence="2 3" key="1">
    <citation type="journal article" date="2013" name="J. Bacteriol.">
        <title>Roles of HynAB and Ech, the only two hydrogenases found in the model sulfate reducer Desulfovibrio gigas.</title>
        <authorList>
            <person name="Morais-Silva F.O."/>
            <person name="Santos C.I."/>
            <person name="Rodrigues R."/>
            <person name="Pereira I.A."/>
            <person name="Rodrigues-Pousada C."/>
        </authorList>
    </citation>
    <scope>NUCLEOTIDE SEQUENCE [LARGE SCALE GENOMIC DNA]</scope>
    <source>
        <strain evidence="3">ATCC 19364 / DSM 1382 / NCIMB 9332 / VKM B-1759</strain>
    </source>
</reference>
<dbReference type="SUPFAM" id="SSF52540">
    <property type="entry name" value="P-loop containing nucleoside triphosphate hydrolases"/>
    <property type="match status" value="1"/>
</dbReference>
<dbReference type="PRINTS" id="PR00091">
    <property type="entry name" value="NITROGNASEII"/>
</dbReference>
<evidence type="ECO:0000313" key="3">
    <source>
        <dbReference type="Proteomes" id="UP000016587"/>
    </source>
</evidence>
<reference evidence="3" key="2">
    <citation type="submission" date="2013-07" db="EMBL/GenBank/DDBJ databases">
        <authorList>
            <person name="Morais-Silva F.O."/>
            <person name="Rezende A.M."/>
            <person name="Pimentel C."/>
            <person name="Resende D.M."/>
            <person name="Santos C.I."/>
            <person name="Clemente C."/>
            <person name="de Oliveira L.M."/>
            <person name="da Silva S.M."/>
            <person name="Costa D.A."/>
            <person name="Varela-Raposo A."/>
            <person name="Horacio E.C.A."/>
            <person name="Matos M."/>
            <person name="Flores O."/>
            <person name="Ruiz J.C."/>
            <person name="Rodrigues-Pousada C."/>
        </authorList>
    </citation>
    <scope>NUCLEOTIDE SEQUENCE [LARGE SCALE GENOMIC DNA]</scope>
    <source>
        <strain evidence="3">ATCC 19364 / DSM 1382 / NCIMB 9332 / VKM B-1759</strain>
    </source>
</reference>
<dbReference type="HOGENOM" id="CLU_037612_1_4_7"/>
<keyword evidence="3" id="KW-1185">Reference proteome</keyword>
<feature type="domain" description="AAA" evidence="1">
    <location>
        <begin position="3"/>
        <end position="178"/>
    </location>
</feature>
<dbReference type="EMBL" id="CP006585">
    <property type="protein sequence ID" value="AGW12755.1"/>
    <property type="molecule type" value="Genomic_DNA"/>
</dbReference>
<dbReference type="PANTHER" id="PTHR13696:SF52">
    <property type="entry name" value="PARA FAMILY PROTEIN CT_582"/>
    <property type="match status" value="1"/>
</dbReference>
<dbReference type="PATRIC" id="fig|1121448.10.peg.862"/>
<proteinExistence type="predicted"/>
<sequence length="255" mass="28312">MARVIVVANQKGGVGKTTTSVNLAASLAVMERKVLVVDCDPQANATSGLGVTVLPDAHTLYSVFFEPDRATLAIHETSSPFVWCVPSSKDLVGAEIELIDKMGREYYLKDLVKRYEEAFDFIIIDCPPSLGLLTLNALCAARELLIPLQCEYFALEGIVNLLQTYEQVKARLNPALEIVGVLLTMYDSRNRLSRQVKNEVRKCFPDKLFQTIVPRNVRLSEAPSYGKTILSYDIKSKGAEAYLGLAKEVARRRPE</sequence>
<dbReference type="InterPro" id="IPR025669">
    <property type="entry name" value="AAA_dom"/>
</dbReference>
<dbReference type="FunFam" id="3.40.50.300:FF:000285">
    <property type="entry name" value="Sporulation initiation inhibitor Soj"/>
    <property type="match status" value="1"/>
</dbReference>
<evidence type="ECO:0000313" key="2">
    <source>
        <dbReference type="EMBL" id="AGW12755.1"/>
    </source>
</evidence>
<dbReference type="eggNOG" id="COG1192">
    <property type="taxonomic scope" value="Bacteria"/>
</dbReference>
<dbReference type="Proteomes" id="UP000016587">
    <property type="component" value="Chromosome"/>
</dbReference>
<accession>T2G845</accession>
<dbReference type="InterPro" id="IPR027417">
    <property type="entry name" value="P-loop_NTPase"/>
</dbReference>
<protein>
    <submittedName>
        <fullName evidence="2">Putative cobyrinic acid ac-diamide synthase</fullName>
    </submittedName>
</protein>
<dbReference type="OrthoDB" id="9815116at2"/>
<dbReference type="CDD" id="cd02042">
    <property type="entry name" value="ParAB_family"/>
    <property type="match status" value="1"/>
</dbReference>
<dbReference type="PIRSF" id="PIRSF009320">
    <property type="entry name" value="Nuc_binding_HP_1000"/>
    <property type="match status" value="1"/>
</dbReference>
<dbReference type="STRING" id="1121448.DGI_0862"/>